<sequence>MTVATPQSTPSSSCRGDAGISHHSMHSGGDDSSLGGPHPPSFFIEGDTSNEIGGGSCAIE</sequence>
<feature type="region of interest" description="Disordered" evidence="1">
    <location>
        <begin position="1"/>
        <end position="60"/>
    </location>
</feature>
<keyword evidence="3" id="KW-1185">Reference proteome</keyword>
<comment type="caution">
    <text evidence="2">The sequence shown here is derived from an EMBL/GenBank/DDBJ whole genome shotgun (WGS) entry which is preliminary data.</text>
</comment>
<organism evidence="2 3">
    <name type="scientific">Hohenbuehelia grisea</name>
    <dbReference type="NCBI Taxonomy" id="104357"/>
    <lineage>
        <taxon>Eukaryota</taxon>
        <taxon>Fungi</taxon>
        <taxon>Dikarya</taxon>
        <taxon>Basidiomycota</taxon>
        <taxon>Agaricomycotina</taxon>
        <taxon>Agaricomycetes</taxon>
        <taxon>Agaricomycetidae</taxon>
        <taxon>Agaricales</taxon>
        <taxon>Pleurotineae</taxon>
        <taxon>Pleurotaceae</taxon>
        <taxon>Hohenbuehelia</taxon>
    </lineage>
</organism>
<dbReference type="Proteomes" id="UP001556367">
    <property type="component" value="Unassembled WGS sequence"/>
</dbReference>
<evidence type="ECO:0000313" key="2">
    <source>
        <dbReference type="EMBL" id="KAL0960371.1"/>
    </source>
</evidence>
<reference evidence="3" key="1">
    <citation type="submission" date="2024-06" db="EMBL/GenBank/DDBJ databases">
        <title>Multi-omics analyses provide insights into the biosynthesis of the anticancer antibiotic pleurotin in Hohenbuehelia grisea.</title>
        <authorList>
            <person name="Weaver J.A."/>
            <person name="Alberti F."/>
        </authorList>
    </citation>
    <scope>NUCLEOTIDE SEQUENCE [LARGE SCALE GENOMIC DNA]</scope>
    <source>
        <strain evidence="3">T-177</strain>
    </source>
</reference>
<accession>A0ABR3JZ35</accession>
<evidence type="ECO:0000313" key="3">
    <source>
        <dbReference type="Proteomes" id="UP001556367"/>
    </source>
</evidence>
<evidence type="ECO:0000256" key="1">
    <source>
        <dbReference type="SAM" id="MobiDB-lite"/>
    </source>
</evidence>
<protein>
    <submittedName>
        <fullName evidence="2">Uncharacterized protein</fullName>
    </submittedName>
</protein>
<proteinExistence type="predicted"/>
<feature type="compositionally biased region" description="Low complexity" evidence="1">
    <location>
        <begin position="26"/>
        <end position="36"/>
    </location>
</feature>
<name>A0ABR3JZ35_9AGAR</name>
<feature type="compositionally biased region" description="Polar residues" evidence="1">
    <location>
        <begin position="1"/>
        <end position="14"/>
    </location>
</feature>
<dbReference type="EMBL" id="JASNQZ010000002">
    <property type="protein sequence ID" value="KAL0960371.1"/>
    <property type="molecule type" value="Genomic_DNA"/>
</dbReference>
<gene>
    <name evidence="2" type="ORF">HGRIS_011995</name>
</gene>